<accession>T5L1U6</accession>
<dbReference type="GO" id="GO:0005524">
    <property type="term" value="F:ATP binding"/>
    <property type="evidence" value="ECO:0007669"/>
    <property type="project" value="UniProtKB-KW"/>
</dbReference>
<name>T5L1U6_MICMQ</name>
<dbReference type="EMBL" id="ATAO01000046">
    <property type="protein sequence ID" value="EQM84480.1"/>
    <property type="molecule type" value="Genomic_DNA"/>
</dbReference>
<sequence>MASGRGCRVSLIEARGLSRDFFVPKRSAFERTRTQTALAPTDLDIVEGSSVGIIGESGSGKSTLVRLLLGLDRPTSGTIAVGGRPVDATASARSLHWLRRETGLVFQDPYASLDPRMTAGQIVREPLWALGIEGDHRARVREVLARVGLEPEMGDRYPHEFSGGQRQRIALARAIVHGPRILVGDEPLSALDVTVRAQILELLIELRHTTALTLVLVSHDIGVVQNLCDTVVVMKDGHIVERGATRDVLLHPTQDYTKRLLSAIPVIPAGPGH</sequence>
<keyword evidence="2" id="KW-0813">Transport</keyword>
<evidence type="ECO:0000256" key="4">
    <source>
        <dbReference type="ARBA" id="ARBA00022840"/>
    </source>
</evidence>
<dbReference type="InterPro" id="IPR017871">
    <property type="entry name" value="ABC_transporter-like_CS"/>
</dbReference>
<comment type="caution">
    <text evidence="6">The sequence shown here is derived from an EMBL/GenBank/DDBJ whole genome shotgun (WGS) entry which is preliminary data.</text>
</comment>
<dbReference type="InterPro" id="IPR027417">
    <property type="entry name" value="P-loop_NTPase"/>
</dbReference>
<dbReference type="GO" id="GO:0016887">
    <property type="term" value="F:ATP hydrolysis activity"/>
    <property type="evidence" value="ECO:0007669"/>
    <property type="project" value="InterPro"/>
</dbReference>
<dbReference type="GO" id="GO:0055085">
    <property type="term" value="P:transmembrane transport"/>
    <property type="evidence" value="ECO:0007669"/>
    <property type="project" value="UniProtKB-ARBA"/>
</dbReference>
<dbReference type="AlphaFoldDB" id="T5L1U6"/>
<dbReference type="InterPro" id="IPR050319">
    <property type="entry name" value="ABC_transp_ATP-bind"/>
</dbReference>
<comment type="similarity">
    <text evidence="1">Belongs to the ABC transporter superfamily.</text>
</comment>
<evidence type="ECO:0000256" key="3">
    <source>
        <dbReference type="ARBA" id="ARBA00022741"/>
    </source>
</evidence>
<dbReference type="PANTHER" id="PTHR43776">
    <property type="entry name" value="TRANSPORT ATP-BINDING PROTEIN"/>
    <property type="match status" value="1"/>
</dbReference>
<dbReference type="Pfam" id="PF00005">
    <property type="entry name" value="ABC_tran"/>
    <property type="match status" value="1"/>
</dbReference>
<evidence type="ECO:0000256" key="1">
    <source>
        <dbReference type="ARBA" id="ARBA00005417"/>
    </source>
</evidence>
<dbReference type="PATRIC" id="fig|1333857.3.peg.525"/>
<dbReference type="PROSITE" id="PS00211">
    <property type="entry name" value="ABC_TRANSPORTER_1"/>
    <property type="match status" value="1"/>
</dbReference>
<feature type="domain" description="ABC transporter" evidence="5">
    <location>
        <begin position="23"/>
        <end position="261"/>
    </location>
</feature>
<gene>
    <name evidence="6" type="ORF">L687_11485</name>
</gene>
<keyword evidence="3" id="KW-0547">Nucleotide-binding</keyword>
<evidence type="ECO:0000259" key="5">
    <source>
        <dbReference type="PROSITE" id="PS50893"/>
    </source>
</evidence>
<dbReference type="Gene3D" id="3.40.50.300">
    <property type="entry name" value="P-loop containing nucleotide triphosphate hydrolases"/>
    <property type="match status" value="1"/>
</dbReference>
<keyword evidence="4" id="KW-0067">ATP-binding</keyword>
<dbReference type="PROSITE" id="PS50893">
    <property type="entry name" value="ABC_TRANSPORTER_2"/>
    <property type="match status" value="1"/>
</dbReference>
<evidence type="ECO:0000256" key="2">
    <source>
        <dbReference type="ARBA" id="ARBA00022448"/>
    </source>
</evidence>
<evidence type="ECO:0000313" key="6">
    <source>
        <dbReference type="EMBL" id="EQM84480.1"/>
    </source>
</evidence>
<dbReference type="SUPFAM" id="SSF52540">
    <property type="entry name" value="P-loop containing nucleoside triphosphate hydrolases"/>
    <property type="match status" value="1"/>
</dbReference>
<dbReference type="CDD" id="cd03257">
    <property type="entry name" value="ABC_NikE_OppD_transporters"/>
    <property type="match status" value="1"/>
</dbReference>
<proteinExistence type="inferred from homology"/>
<protein>
    <recommendedName>
        <fullName evidence="5">ABC transporter domain-containing protein</fullName>
    </recommendedName>
</protein>
<dbReference type="SMART" id="SM00382">
    <property type="entry name" value="AAA"/>
    <property type="match status" value="1"/>
</dbReference>
<reference evidence="6 7" key="1">
    <citation type="journal article" date="2013" name="Genome Announc.">
        <title>Whole-genome sequences of five oyster-associated bacteria show potential for crude oil hydrocarbon degradation.</title>
        <authorList>
            <person name="Chauhan A."/>
            <person name="Green S."/>
            <person name="Pathak A."/>
            <person name="Thomas J."/>
            <person name="Venkatramanan R."/>
        </authorList>
    </citation>
    <scope>NUCLEOTIDE SEQUENCE [LARGE SCALE GENOMIC DNA]</scope>
    <source>
        <strain evidence="6 7">MF109</strain>
    </source>
</reference>
<dbReference type="InterPro" id="IPR003593">
    <property type="entry name" value="AAA+_ATPase"/>
</dbReference>
<organism evidence="6 7">
    <name type="scientific">Microbacterium maritypicum MF109</name>
    <dbReference type="NCBI Taxonomy" id="1333857"/>
    <lineage>
        <taxon>Bacteria</taxon>
        <taxon>Bacillati</taxon>
        <taxon>Actinomycetota</taxon>
        <taxon>Actinomycetes</taxon>
        <taxon>Micrococcales</taxon>
        <taxon>Microbacteriaceae</taxon>
        <taxon>Microbacterium</taxon>
    </lineage>
</organism>
<evidence type="ECO:0000313" key="7">
    <source>
        <dbReference type="Proteomes" id="UP000016033"/>
    </source>
</evidence>
<dbReference type="InterPro" id="IPR003439">
    <property type="entry name" value="ABC_transporter-like_ATP-bd"/>
</dbReference>
<dbReference type="PANTHER" id="PTHR43776:SF7">
    <property type="entry name" value="D,D-DIPEPTIDE TRANSPORT ATP-BINDING PROTEIN DDPF-RELATED"/>
    <property type="match status" value="1"/>
</dbReference>
<dbReference type="Proteomes" id="UP000016033">
    <property type="component" value="Unassembled WGS sequence"/>
</dbReference>